<evidence type="ECO:0000313" key="2">
    <source>
        <dbReference type="Proteomes" id="UP000309997"/>
    </source>
</evidence>
<evidence type="ECO:0000313" key="1">
    <source>
        <dbReference type="EMBL" id="KAL3573946.1"/>
    </source>
</evidence>
<comment type="caution">
    <text evidence="1">The sequence shown here is derived from an EMBL/GenBank/DDBJ whole genome shotgun (WGS) entry which is preliminary data.</text>
</comment>
<accession>A0ACC4B6G3</accession>
<sequence>MIRKYFEKTVISPAVRIVSWHLEGEFECVRDMNLQDLSYDHYTLPGETFHMEAMPPKHFLSRGSIASFQGWTGDRVELAIMEVQNQEHHKPNTDQVVLSVDQPDSKLRQPPSPQQPDSKAPLSKTLARTNTLRRLNFSKPKSRFSETNYPPPSKSSHEFEEYYQLLNPPKSSTSSDEEDDEEWWEYEEGGGEEVDDAGEAQKTFQITEGEG</sequence>
<name>A0ACC4B6G3_POPAL</name>
<organism evidence="1 2">
    <name type="scientific">Populus alba</name>
    <name type="common">White poplar</name>
    <dbReference type="NCBI Taxonomy" id="43335"/>
    <lineage>
        <taxon>Eukaryota</taxon>
        <taxon>Viridiplantae</taxon>
        <taxon>Streptophyta</taxon>
        <taxon>Embryophyta</taxon>
        <taxon>Tracheophyta</taxon>
        <taxon>Spermatophyta</taxon>
        <taxon>Magnoliopsida</taxon>
        <taxon>eudicotyledons</taxon>
        <taxon>Gunneridae</taxon>
        <taxon>Pentapetalae</taxon>
        <taxon>rosids</taxon>
        <taxon>fabids</taxon>
        <taxon>Malpighiales</taxon>
        <taxon>Salicaceae</taxon>
        <taxon>Saliceae</taxon>
        <taxon>Populus</taxon>
    </lineage>
</organism>
<dbReference type="Proteomes" id="UP000309997">
    <property type="component" value="Unassembled WGS sequence"/>
</dbReference>
<gene>
    <name evidence="1" type="ORF">D5086_024559</name>
</gene>
<keyword evidence="2" id="KW-1185">Reference proteome</keyword>
<reference evidence="1 2" key="1">
    <citation type="journal article" date="2024" name="Plant Biotechnol. J.">
        <title>Genome and CRISPR/Cas9 system of a widespread forest tree (Populus alba) in the world.</title>
        <authorList>
            <person name="Liu Y.J."/>
            <person name="Jiang P.F."/>
            <person name="Han X.M."/>
            <person name="Li X.Y."/>
            <person name="Wang H.M."/>
            <person name="Wang Y.J."/>
            <person name="Wang X.X."/>
            <person name="Zeng Q.Y."/>
        </authorList>
    </citation>
    <scope>NUCLEOTIDE SEQUENCE [LARGE SCALE GENOMIC DNA]</scope>
    <source>
        <strain evidence="2">cv. PAL-ZL1</strain>
    </source>
</reference>
<proteinExistence type="predicted"/>
<protein>
    <submittedName>
        <fullName evidence="1">Uncharacterized protein</fullName>
    </submittedName>
</protein>
<dbReference type="EMBL" id="RCHU02000013">
    <property type="protein sequence ID" value="KAL3573946.1"/>
    <property type="molecule type" value="Genomic_DNA"/>
</dbReference>